<gene>
    <name evidence="1" type="ORF">FAZ21_11250</name>
</gene>
<protein>
    <recommendedName>
        <fullName evidence="3">DUF3168 domain-containing protein</fullName>
    </recommendedName>
</protein>
<accession>A0A4U0PX78</accession>
<dbReference type="AlphaFoldDB" id="A0A4U0PX78"/>
<evidence type="ECO:0000313" key="1">
    <source>
        <dbReference type="EMBL" id="TJZ73186.1"/>
    </source>
</evidence>
<proteinExistence type="predicted"/>
<dbReference type="EMBL" id="SUMF01000011">
    <property type="protein sequence ID" value="TJZ73186.1"/>
    <property type="molecule type" value="Genomic_DNA"/>
</dbReference>
<comment type="caution">
    <text evidence="1">The sequence shown here is derived from an EMBL/GenBank/DDBJ whole genome shotgun (WGS) entry which is preliminary data.</text>
</comment>
<reference evidence="1 2" key="1">
    <citation type="submission" date="2019-04" db="EMBL/GenBank/DDBJ databases">
        <title>Chitiniphilus eburnea sp. nov., a novel chitinolytic bacterium isolated from aquaculture sludge.</title>
        <authorList>
            <person name="Sheng M."/>
        </authorList>
    </citation>
    <scope>NUCLEOTIDE SEQUENCE [LARGE SCALE GENOMIC DNA]</scope>
    <source>
        <strain evidence="1 2">HX-2-15</strain>
    </source>
</reference>
<dbReference type="Proteomes" id="UP000310016">
    <property type="component" value="Unassembled WGS sequence"/>
</dbReference>
<evidence type="ECO:0008006" key="3">
    <source>
        <dbReference type="Google" id="ProtNLM"/>
    </source>
</evidence>
<sequence>MNSTRYRLVCAVHALVQQVAADAGQATDCLLNPALPLGPTQDTPALFVLDRGDVLIEQPGQQEKRRCKILLGAIAFGPDAYADADTLHFAARGAIRRARTALVQLGRVGVLRETEVEPDFKSVQVDGETILSALEFEYTETYPA</sequence>
<keyword evidence="2" id="KW-1185">Reference proteome</keyword>
<organism evidence="1 2">
    <name type="scientific">Chitiniphilus eburneus</name>
    <dbReference type="NCBI Taxonomy" id="2571148"/>
    <lineage>
        <taxon>Bacteria</taxon>
        <taxon>Pseudomonadati</taxon>
        <taxon>Pseudomonadota</taxon>
        <taxon>Betaproteobacteria</taxon>
        <taxon>Neisseriales</taxon>
        <taxon>Chitinibacteraceae</taxon>
        <taxon>Chitiniphilus</taxon>
    </lineage>
</organism>
<name>A0A4U0PX78_9NEIS</name>
<dbReference type="RefSeq" id="WP_136773544.1">
    <property type="nucleotide sequence ID" value="NZ_CP156074.1"/>
</dbReference>
<evidence type="ECO:0000313" key="2">
    <source>
        <dbReference type="Proteomes" id="UP000310016"/>
    </source>
</evidence>